<dbReference type="RefSeq" id="XP_013357114.1">
    <property type="nucleotide sequence ID" value="XM_013501660.1"/>
</dbReference>
<dbReference type="OrthoDB" id="351120at2759"/>
<evidence type="ECO:0000313" key="2">
    <source>
        <dbReference type="EMBL" id="CDJ34551.1"/>
    </source>
</evidence>
<reference evidence="2" key="1">
    <citation type="submission" date="2013-10" db="EMBL/GenBank/DDBJ databases">
        <title>Genomic analysis of the causative agents of coccidiosis in chickens.</title>
        <authorList>
            <person name="Reid A.J."/>
            <person name="Blake D."/>
            <person name="Billington K."/>
            <person name="Browne H."/>
            <person name="Dunn M."/>
            <person name="Hung S."/>
            <person name="Kawahara F."/>
            <person name="Miranda-Saavedra D."/>
            <person name="Mourier T."/>
            <person name="Nagra H."/>
            <person name="Otto T.D."/>
            <person name="Rawlings N."/>
            <person name="Sanchez A."/>
            <person name="Sanders M."/>
            <person name="Subramaniam C."/>
            <person name="Tay Y."/>
            <person name="Dear P."/>
            <person name="Doerig C."/>
            <person name="Gruber A."/>
            <person name="Parkinson J."/>
            <person name="Shirley M."/>
            <person name="Wan K.L."/>
            <person name="Berriman M."/>
            <person name="Tomley F."/>
            <person name="Pain A."/>
        </authorList>
    </citation>
    <scope>NUCLEOTIDE SEQUENCE [LARGE SCALE GENOMIC DNA]</scope>
    <source>
        <strain evidence="2">Houghton</strain>
    </source>
</reference>
<protein>
    <submittedName>
        <fullName evidence="2">Uncharacterized protein</fullName>
    </submittedName>
</protein>
<reference evidence="2" key="2">
    <citation type="submission" date="2013-10" db="EMBL/GenBank/DDBJ databases">
        <authorList>
            <person name="Aslett M."/>
        </authorList>
    </citation>
    <scope>NUCLEOTIDE SEQUENCE [LARGE SCALE GENOMIC DNA]</scope>
    <source>
        <strain evidence="2">Houghton</strain>
    </source>
</reference>
<dbReference type="EMBL" id="HG686762">
    <property type="protein sequence ID" value="CDJ34551.1"/>
    <property type="molecule type" value="Genomic_DNA"/>
</dbReference>
<keyword evidence="1" id="KW-0812">Transmembrane</keyword>
<evidence type="ECO:0000256" key="1">
    <source>
        <dbReference type="SAM" id="Phobius"/>
    </source>
</evidence>
<organism evidence="2 3">
    <name type="scientific">Eimeria mitis</name>
    <dbReference type="NCBI Taxonomy" id="44415"/>
    <lineage>
        <taxon>Eukaryota</taxon>
        <taxon>Sar</taxon>
        <taxon>Alveolata</taxon>
        <taxon>Apicomplexa</taxon>
        <taxon>Conoidasida</taxon>
        <taxon>Coccidia</taxon>
        <taxon>Eucoccidiorida</taxon>
        <taxon>Eimeriorina</taxon>
        <taxon>Eimeriidae</taxon>
        <taxon>Eimeria</taxon>
    </lineage>
</organism>
<proteinExistence type="predicted"/>
<name>U6KCN7_9EIME</name>
<accession>U6KCN7</accession>
<sequence length="364" mass="40619">MGQQPGNGGGRDNPHDILSVLEPGLRATIEAAERGEAETQDDLSSTVQKRKKFPVSSVVIRSSLALLLSFILVGGWVVNARREKPPLGPPVPADLEGMQETLATLEKTAERVRTKWNEMSESVQTAFRTFYSQGDLQLALDASQSSSDTIGFLAERYVKKIKYTPLPEEEESKDEKEDYALCNMVVTATLRAVEIRLDQLAKLEKFAAEHPGTPEMLVERLTNMVSIQKIIESSDQKVSEIFQELLGFVERAKFWRSTSEKKRVENLTMPALEIPFPFTRLAEAVNSSVEREELRSLSPAKILGWQEQWNVPGLQGIIYHIKGAIEGSCSLQQKERASALAGWAQDKAVRLRLMHPFTIAVSLL</sequence>
<dbReference type="GeneID" id="25376988"/>
<keyword evidence="1" id="KW-0472">Membrane</keyword>
<dbReference type="AlphaFoldDB" id="U6KCN7"/>
<keyword evidence="3" id="KW-1185">Reference proteome</keyword>
<feature type="transmembrane region" description="Helical" evidence="1">
    <location>
        <begin position="58"/>
        <end position="78"/>
    </location>
</feature>
<gene>
    <name evidence="2" type="ORF">EMH_0020940</name>
</gene>
<keyword evidence="1" id="KW-1133">Transmembrane helix</keyword>
<dbReference type="VEuPathDB" id="ToxoDB:EMH_0020940"/>
<evidence type="ECO:0000313" key="3">
    <source>
        <dbReference type="Proteomes" id="UP000030744"/>
    </source>
</evidence>
<dbReference type="Proteomes" id="UP000030744">
    <property type="component" value="Unassembled WGS sequence"/>
</dbReference>